<dbReference type="EMBL" id="JABBWD010000016">
    <property type="protein sequence ID" value="KAG1778281.1"/>
    <property type="molecule type" value="Genomic_DNA"/>
</dbReference>
<accession>A0A9P6ZXA7</accession>
<feature type="chain" id="PRO_5040515828" description="Secreted protein" evidence="1">
    <location>
        <begin position="26"/>
        <end position="103"/>
    </location>
</feature>
<reference evidence="2" key="1">
    <citation type="journal article" date="2020" name="New Phytol.">
        <title>Comparative genomics reveals dynamic genome evolution in host specialist ectomycorrhizal fungi.</title>
        <authorList>
            <person name="Lofgren L.A."/>
            <person name="Nguyen N.H."/>
            <person name="Vilgalys R."/>
            <person name="Ruytinx J."/>
            <person name="Liao H.L."/>
            <person name="Branco S."/>
            <person name="Kuo A."/>
            <person name="LaButti K."/>
            <person name="Lipzen A."/>
            <person name="Andreopoulos W."/>
            <person name="Pangilinan J."/>
            <person name="Riley R."/>
            <person name="Hundley H."/>
            <person name="Na H."/>
            <person name="Barry K."/>
            <person name="Grigoriev I.V."/>
            <person name="Stajich J.E."/>
            <person name="Kennedy P.G."/>
        </authorList>
    </citation>
    <scope>NUCLEOTIDE SEQUENCE</scope>
    <source>
        <strain evidence="2">DOB743</strain>
    </source>
</reference>
<evidence type="ECO:0000313" key="3">
    <source>
        <dbReference type="Proteomes" id="UP000714275"/>
    </source>
</evidence>
<evidence type="ECO:0000256" key="1">
    <source>
        <dbReference type="SAM" id="SignalP"/>
    </source>
</evidence>
<organism evidence="2 3">
    <name type="scientific">Suillus placidus</name>
    <dbReference type="NCBI Taxonomy" id="48579"/>
    <lineage>
        <taxon>Eukaryota</taxon>
        <taxon>Fungi</taxon>
        <taxon>Dikarya</taxon>
        <taxon>Basidiomycota</taxon>
        <taxon>Agaricomycotina</taxon>
        <taxon>Agaricomycetes</taxon>
        <taxon>Agaricomycetidae</taxon>
        <taxon>Boletales</taxon>
        <taxon>Suillineae</taxon>
        <taxon>Suillaceae</taxon>
        <taxon>Suillus</taxon>
    </lineage>
</organism>
<gene>
    <name evidence="2" type="ORF">EV702DRAFT_173022</name>
</gene>
<feature type="signal peptide" evidence="1">
    <location>
        <begin position="1"/>
        <end position="25"/>
    </location>
</feature>
<protein>
    <recommendedName>
        <fullName evidence="4">Secreted protein</fullName>
    </recommendedName>
</protein>
<comment type="caution">
    <text evidence="2">The sequence shown here is derived from an EMBL/GenBank/DDBJ whole genome shotgun (WGS) entry which is preliminary data.</text>
</comment>
<proteinExistence type="predicted"/>
<keyword evidence="3" id="KW-1185">Reference proteome</keyword>
<dbReference type="Proteomes" id="UP000714275">
    <property type="component" value="Unassembled WGS sequence"/>
</dbReference>
<dbReference type="AlphaFoldDB" id="A0A9P6ZXA7"/>
<evidence type="ECO:0008006" key="4">
    <source>
        <dbReference type="Google" id="ProtNLM"/>
    </source>
</evidence>
<sequence>MWDRFLKDLLVYVFVFAFGGRTTESIQSMFVSCTHSVSSETRPLDSGQAFVLNVGKVPRSSRAKITLQCHSNLKDSIRIEVNVICAVHQLKMVHRYVRNVPEG</sequence>
<name>A0A9P6ZXA7_9AGAM</name>
<keyword evidence="1" id="KW-0732">Signal</keyword>
<evidence type="ECO:0000313" key="2">
    <source>
        <dbReference type="EMBL" id="KAG1778281.1"/>
    </source>
</evidence>